<organism evidence="2 3">
    <name type="scientific">Tautonia plasticadhaerens</name>
    <dbReference type="NCBI Taxonomy" id="2527974"/>
    <lineage>
        <taxon>Bacteria</taxon>
        <taxon>Pseudomonadati</taxon>
        <taxon>Planctomycetota</taxon>
        <taxon>Planctomycetia</taxon>
        <taxon>Isosphaerales</taxon>
        <taxon>Isosphaeraceae</taxon>
        <taxon>Tautonia</taxon>
    </lineage>
</organism>
<dbReference type="InterPro" id="IPR012902">
    <property type="entry name" value="N_methyl_site"/>
</dbReference>
<evidence type="ECO:0000313" key="2">
    <source>
        <dbReference type="EMBL" id="QDV34786.1"/>
    </source>
</evidence>
<dbReference type="InterPro" id="IPR011453">
    <property type="entry name" value="DUF1559"/>
</dbReference>
<gene>
    <name evidence="2" type="ORF">ElP_26820</name>
</gene>
<proteinExistence type="predicted"/>
<dbReference type="OrthoDB" id="270727at2"/>
<feature type="domain" description="DUF1559" evidence="1">
    <location>
        <begin position="29"/>
        <end position="325"/>
    </location>
</feature>
<dbReference type="InterPro" id="IPR045584">
    <property type="entry name" value="Pilin-like"/>
</dbReference>
<dbReference type="SUPFAM" id="SSF54523">
    <property type="entry name" value="Pili subunits"/>
    <property type="match status" value="1"/>
</dbReference>
<reference evidence="2 3" key="1">
    <citation type="submission" date="2019-02" db="EMBL/GenBank/DDBJ databases">
        <title>Deep-cultivation of Planctomycetes and their phenomic and genomic characterization uncovers novel biology.</title>
        <authorList>
            <person name="Wiegand S."/>
            <person name="Jogler M."/>
            <person name="Boedeker C."/>
            <person name="Pinto D."/>
            <person name="Vollmers J."/>
            <person name="Rivas-Marin E."/>
            <person name="Kohn T."/>
            <person name="Peeters S.H."/>
            <person name="Heuer A."/>
            <person name="Rast P."/>
            <person name="Oberbeckmann S."/>
            <person name="Bunk B."/>
            <person name="Jeske O."/>
            <person name="Meyerdierks A."/>
            <person name="Storesund J.E."/>
            <person name="Kallscheuer N."/>
            <person name="Luecker S."/>
            <person name="Lage O.M."/>
            <person name="Pohl T."/>
            <person name="Merkel B.J."/>
            <person name="Hornburger P."/>
            <person name="Mueller R.-W."/>
            <person name="Bruemmer F."/>
            <person name="Labrenz M."/>
            <person name="Spormann A.M."/>
            <person name="Op den Camp H."/>
            <person name="Overmann J."/>
            <person name="Amann R."/>
            <person name="Jetten M.S.M."/>
            <person name="Mascher T."/>
            <person name="Medema M.H."/>
            <person name="Devos D.P."/>
            <person name="Kaster A.-K."/>
            <person name="Ovreas L."/>
            <person name="Rohde M."/>
            <person name="Galperin M.Y."/>
            <person name="Jogler C."/>
        </authorList>
    </citation>
    <scope>NUCLEOTIDE SEQUENCE [LARGE SCALE GENOMIC DNA]</scope>
    <source>
        <strain evidence="2 3">ElP</strain>
    </source>
</reference>
<dbReference type="PANTHER" id="PTHR30093">
    <property type="entry name" value="GENERAL SECRETION PATHWAY PROTEIN G"/>
    <property type="match status" value="1"/>
</dbReference>
<dbReference type="EMBL" id="CP036426">
    <property type="protein sequence ID" value="QDV34786.1"/>
    <property type="molecule type" value="Genomic_DNA"/>
</dbReference>
<dbReference type="Gene3D" id="3.30.700.10">
    <property type="entry name" value="Glycoprotein, Type 4 Pilin"/>
    <property type="match status" value="1"/>
</dbReference>
<name>A0A518H1S5_9BACT</name>
<protein>
    <submittedName>
        <fullName evidence="2">Putative major pilin subunit</fullName>
    </submittedName>
</protein>
<dbReference type="Pfam" id="PF07596">
    <property type="entry name" value="SBP_bac_10"/>
    <property type="match status" value="1"/>
</dbReference>
<dbReference type="Proteomes" id="UP000317835">
    <property type="component" value="Chromosome"/>
</dbReference>
<dbReference type="AlphaFoldDB" id="A0A518H1S5"/>
<evidence type="ECO:0000313" key="3">
    <source>
        <dbReference type="Proteomes" id="UP000317835"/>
    </source>
</evidence>
<dbReference type="Pfam" id="PF07963">
    <property type="entry name" value="N_methyl"/>
    <property type="match status" value="1"/>
</dbReference>
<dbReference type="RefSeq" id="WP_145269932.1">
    <property type="nucleotide sequence ID" value="NZ_CP036426.1"/>
</dbReference>
<keyword evidence="3" id="KW-1185">Reference proteome</keyword>
<dbReference type="InterPro" id="IPR027558">
    <property type="entry name" value="Pre_pil_HX9DG_C"/>
</dbReference>
<dbReference type="PROSITE" id="PS00409">
    <property type="entry name" value="PROKAR_NTER_METHYL"/>
    <property type="match status" value="1"/>
</dbReference>
<dbReference type="NCBIfam" id="TIGR04294">
    <property type="entry name" value="pre_pil_HX9DG"/>
    <property type="match status" value="1"/>
</dbReference>
<sequence>MRRGFTLIELLVVIAIIGVLIALLLPAVQAAREAARRAQCTNNLKQLGIAVHNYHDIHNALPPGRIASAACGRGFFVGCQNTPWFSMMLPQIEQQALYDAFNADLGAEGFPGPGLSVAAGYFANATVGATRIDAFQCPSDEERIFRISTGYLGGALSGPTPSKGNYAVNWGNTYWGQDQPDPASLLTDPVTGAPARFLPSAFGHVGKVGFASIRDGLSNTVIVSEIIQGAENDQRGVIWSSLMGGGSFTTRFAPNQFRDYYGLEHDADRLNASVFCVNEPADGLPCVPAVSSDRLRTFSGAKSRHPGGVNVLLGDGSVRFLKETVGHPIWVALGTIRGGEVIGADQY</sequence>
<dbReference type="PANTHER" id="PTHR30093:SF2">
    <property type="entry name" value="TYPE II SECRETION SYSTEM PROTEIN H"/>
    <property type="match status" value="1"/>
</dbReference>
<dbReference type="KEGG" id="tpla:ElP_26820"/>
<accession>A0A518H1S5</accession>
<dbReference type="NCBIfam" id="TIGR02532">
    <property type="entry name" value="IV_pilin_GFxxxE"/>
    <property type="match status" value="1"/>
</dbReference>
<evidence type="ECO:0000259" key="1">
    <source>
        <dbReference type="Pfam" id="PF07596"/>
    </source>
</evidence>